<evidence type="ECO:0000313" key="2">
    <source>
        <dbReference type="Proteomes" id="UP000823775"/>
    </source>
</evidence>
<reference evidence="1 2" key="1">
    <citation type="journal article" date="2021" name="BMC Genomics">
        <title>Datura genome reveals duplications of psychoactive alkaloid biosynthetic genes and high mutation rate following tissue culture.</title>
        <authorList>
            <person name="Rajewski A."/>
            <person name="Carter-House D."/>
            <person name="Stajich J."/>
            <person name="Litt A."/>
        </authorList>
    </citation>
    <scope>NUCLEOTIDE SEQUENCE [LARGE SCALE GENOMIC DNA]</scope>
    <source>
        <strain evidence="1">AR-01</strain>
    </source>
</reference>
<dbReference type="Proteomes" id="UP000823775">
    <property type="component" value="Unassembled WGS sequence"/>
</dbReference>
<dbReference type="EMBL" id="JACEIK010002958">
    <property type="protein sequence ID" value="MCD9639617.1"/>
    <property type="molecule type" value="Genomic_DNA"/>
</dbReference>
<name>A0ABS8UXY9_DATST</name>
<sequence length="138" mass="14669">MRLISSKEAIEAALLIPYPLSEIGGLDVPLQNGITPGDFSAPLLDDLEGFFLLCVTSIASEAVVVAALGVNEECLTSLSAHVSFTFEILDLEATLIVCIGLLGATWTLKSEKALLDHLAEVGILLLTREHHPSSDLSK</sequence>
<keyword evidence="2" id="KW-1185">Reference proteome</keyword>
<organism evidence="1 2">
    <name type="scientific">Datura stramonium</name>
    <name type="common">Jimsonweed</name>
    <name type="synonym">Common thornapple</name>
    <dbReference type="NCBI Taxonomy" id="4076"/>
    <lineage>
        <taxon>Eukaryota</taxon>
        <taxon>Viridiplantae</taxon>
        <taxon>Streptophyta</taxon>
        <taxon>Embryophyta</taxon>
        <taxon>Tracheophyta</taxon>
        <taxon>Spermatophyta</taxon>
        <taxon>Magnoliopsida</taxon>
        <taxon>eudicotyledons</taxon>
        <taxon>Gunneridae</taxon>
        <taxon>Pentapetalae</taxon>
        <taxon>asterids</taxon>
        <taxon>lamiids</taxon>
        <taxon>Solanales</taxon>
        <taxon>Solanaceae</taxon>
        <taxon>Solanoideae</taxon>
        <taxon>Datureae</taxon>
        <taxon>Datura</taxon>
    </lineage>
</organism>
<accession>A0ABS8UXY9</accession>
<comment type="caution">
    <text evidence="1">The sequence shown here is derived from an EMBL/GenBank/DDBJ whole genome shotgun (WGS) entry which is preliminary data.</text>
</comment>
<gene>
    <name evidence="1" type="ORF">HAX54_024253</name>
</gene>
<evidence type="ECO:0000313" key="1">
    <source>
        <dbReference type="EMBL" id="MCD9639617.1"/>
    </source>
</evidence>
<protein>
    <submittedName>
        <fullName evidence="1">Uncharacterized protein</fullName>
    </submittedName>
</protein>
<proteinExistence type="predicted"/>